<dbReference type="Pfam" id="PF12799">
    <property type="entry name" value="LRR_4"/>
    <property type="match status" value="1"/>
</dbReference>
<dbReference type="PROSITE" id="PS51450">
    <property type="entry name" value="LRR"/>
    <property type="match status" value="8"/>
</dbReference>
<name>A0A8J2W4P3_9NEOP</name>
<evidence type="ECO:0000313" key="5">
    <source>
        <dbReference type="Proteomes" id="UP000789524"/>
    </source>
</evidence>
<dbReference type="SMART" id="SM00369">
    <property type="entry name" value="LRR_TYP"/>
    <property type="match status" value="24"/>
</dbReference>
<accession>A0A8J2W4P3</accession>
<proteinExistence type="predicted"/>
<dbReference type="EMBL" id="CAKASE010000058">
    <property type="protein sequence ID" value="CAG9567421.1"/>
    <property type="molecule type" value="Genomic_DNA"/>
</dbReference>
<dbReference type="OrthoDB" id="8195690at2759"/>
<comment type="caution">
    <text evidence="4">The sequence shown here is derived from an EMBL/GenBank/DDBJ whole genome shotgun (WGS) entry which is preliminary data.</text>
</comment>
<evidence type="ECO:0000256" key="2">
    <source>
        <dbReference type="ARBA" id="ARBA00022737"/>
    </source>
</evidence>
<evidence type="ECO:0000313" key="4">
    <source>
        <dbReference type="EMBL" id="CAG9567421.1"/>
    </source>
</evidence>
<gene>
    <name evidence="4" type="ORF">DCHRY22_LOCUS7689</name>
</gene>
<dbReference type="SMART" id="SM00364">
    <property type="entry name" value="LRR_BAC"/>
    <property type="match status" value="11"/>
</dbReference>
<sequence>MDFKSEKILLWFIIVFLDSLSGQKTICPPPETISPCICTHRQEDVQIWCTHSDLAQVTKGIQKIGEYIKKPIDEIIIENNYLPSLPGKIFQNLNILRLMLRQNGLERVSATWLETQEKNLLEIFIVESDLKSIPSESLMKLQNLQALTIQSENLKRIPVLMNMQKLQYINIQSNSLNTIYERTFENLPSLERLFIRGSVNLQNLNENAFYNLPKLRKLDITDCGITTIHMRAFYLLPKLSELSLNNNKISDASMVGRATRDLPMLSTLNLSDNIITKLNEAAFVDLPMLEVLYLTNNNINIIHHGAFYRVAKLRKVDLNYNEIIRIHPESFLQQSGSGVEDLSLIGNQIMHISEFRSLLDALPRLRYLDMSENLLQEIPRGALRGHPSLERLHLNKNNIKFIDKDAFLAMPALRELHLSNNSLSDLNEGPFWNLPALKGLDLSYNYFQRLQPKLLFNLPALRRINLSNNQLAIIDPITFMETPLLEYVNISGNSLVSIHPATFRNLPNLYELDASSNRLVEFVPGLPRGLEQLYLNKNQITTLPIPPSPDLDLPSLRTLDISSNGIQKISHGGMKTLHNLRRLYMKRNGVRQIDIGTFSNLERLEELDLSHNQIISIDPKSFSNLAYLKQINLLGNNIENLDFTTIQNNGVLSTVDFSKNKIKSINPVTMNKGLKVEILNISMNNLHELPGNLNMLSTLKTLDLSNNFIKSFDGNIINAIHTLETIKMHRNRIVELRPGTFRDLINLGTIDLENNQLEAIHSLAIASLPNLVSIYLSNNHIIDIPDRAFSNLPKLRVIDLQGNRLQFISMRAFDSIPLVQYLNLSNNQITTLENLGIRPLMSLEVLDLSFNRITRITKESFKYMEWLVELNLDNNKICYIFNQPFDYMPRLKVLSLRNNKLHSVYENNFAKLRSNIAILDIDGNPLVCNCAIIWLKSWLTESTSIGPKCSDGTYVKEMPFSKNDCDNIPTQTQDPNSCLSYENEALLPNLQTSQVFSSLDKIKDYGTHIKHNYNGNKLSNRPLPEESEYFYDEYVDYPYNETLLENINNEFKITNKSMEIATSTPSNQIGTINRTNLKSGVAVKLPTSGFTFFGLPLPSLDMNKLLNTGRKIDLFENKNSQKHMKNYQVTEAPRFETGGFSPMLPTTSAGFKPIPNPALNVSQMTEHSIVKVDQNNKALNNLSPMGKVFNNTSLKKIKSEIHELKAYHNDDNKTHIAYNRTKNFEEQDITPINISKYNLMETNMTVTQVTEKEMIITTDVIDTDLSLQTWMETSSMPPSTTTTPSLPIIKHMDSEPTALSSTLDSNFEDFTKNHSRTATITKVVLPHAEHYDLRHNYAPVMNREAKTQFFEVASTHNKVKSNDDNDWYYKNYNKTNIDPYIDPVIQTSSSCKLIRYQQTFILTITMTVLNNLN</sequence>
<dbReference type="PANTHER" id="PTHR24366">
    <property type="entry name" value="IG(IMMUNOGLOBULIN) AND LRR(LEUCINE RICH REPEAT) DOMAINS"/>
    <property type="match status" value="1"/>
</dbReference>
<organism evidence="4 5">
    <name type="scientific">Danaus chrysippus</name>
    <name type="common">African queen</name>
    <dbReference type="NCBI Taxonomy" id="151541"/>
    <lineage>
        <taxon>Eukaryota</taxon>
        <taxon>Metazoa</taxon>
        <taxon>Ecdysozoa</taxon>
        <taxon>Arthropoda</taxon>
        <taxon>Hexapoda</taxon>
        <taxon>Insecta</taxon>
        <taxon>Pterygota</taxon>
        <taxon>Neoptera</taxon>
        <taxon>Endopterygota</taxon>
        <taxon>Lepidoptera</taxon>
        <taxon>Glossata</taxon>
        <taxon>Ditrysia</taxon>
        <taxon>Papilionoidea</taxon>
        <taxon>Nymphalidae</taxon>
        <taxon>Danainae</taxon>
        <taxon>Danaini</taxon>
        <taxon>Danaina</taxon>
        <taxon>Danaus</taxon>
        <taxon>Anosia</taxon>
    </lineage>
</organism>
<dbReference type="Proteomes" id="UP000789524">
    <property type="component" value="Unassembled WGS sequence"/>
</dbReference>
<dbReference type="SUPFAM" id="SSF52058">
    <property type="entry name" value="L domain-like"/>
    <property type="match status" value="4"/>
</dbReference>
<dbReference type="PANTHER" id="PTHR24366:SF96">
    <property type="entry name" value="LEUCINE RICH REPEAT CONTAINING 53"/>
    <property type="match status" value="1"/>
</dbReference>
<dbReference type="FunFam" id="3.80.10.10:FF:001164">
    <property type="entry name" value="GH01279p"/>
    <property type="match status" value="2"/>
</dbReference>
<dbReference type="Gene3D" id="3.80.10.10">
    <property type="entry name" value="Ribonuclease Inhibitor"/>
    <property type="match status" value="7"/>
</dbReference>
<keyword evidence="3" id="KW-0732">Signal</keyword>
<dbReference type="InterPro" id="IPR001611">
    <property type="entry name" value="Leu-rich_rpt"/>
</dbReference>
<dbReference type="Pfam" id="PF13855">
    <property type="entry name" value="LRR_8"/>
    <property type="match status" value="8"/>
</dbReference>
<keyword evidence="5" id="KW-1185">Reference proteome</keyword>
<evidence type="ECO:0000256" key="3">
    <source>
        <dbReference type="SAM" id="SignalP"/>
    </source>
</evidence>
<keyword evidence="2" id="KW-0677">Repeat</keyword>
<feature type="signal peptide" evidence="3">
    <location>
        <begin position="1"/>
        <end position="22"/>
    </location>
</feature>
<dbReference type="InterPro" id="IPR003591">
    <property type="entry name" value="Leu-rich_rpt_typical-subtyp"/>
</dbReference>
<dbReference type="SMART" id="SM00365">
    <property type="entry name" value="LRR_SD22"/>
    <property type="match status" value="9"/>
</dbReference>
<dbReference type="FunFam" id="3.80.10.10:FF:001360">
    <property type="entry name" value="Uncharacterized protein"/>
    <property type="match status" value="1"/>
</dbReference>
<dbReference type="InterPro" id="IPR032675">
    <property type="entry name" value="LRR_dom_sf"/>
</dbReference>
<protein>
    <submittedName>
        <fullName evidence="4">(African queen) hypothetical protein</fullName>
    </submittedName>
</protein>
<keyword evidence="1" id="KW-0433">Leucine-rich repeat</keyword>
<feature type="chain" id="PRO_5035217273" evidence="3">
    <location>
        <begin position="23"/>
        <end position="1413"/>
    </location>
</feature>
<evidence type="ECO:0000256" key="1">
    <source>
        <dbReference type="ARBA" id="ARBA00022614"/>
    </source>
</evidence>
<dbReference type="InterPro" id="IPR025875">
    <property type="entry name" value="Leu-rich_rpt_4"/>
</dbReference>
<reference evidence="4" key="1">
    <citation type="submission" date="2021-09" db="EMBL/GenBank/DDBJ databases">
        <authorList>
            <person name="Martin H S."/>
        </authorList>
    </citation>
    <scope>NUCLEOTIDE SEQUENCE</scope>
</reference>